<sequence>MSLATAQHPAVPATPHTMIQTVIQQHLDLLVRVHRQRMLSPYYRQVMTELLETDHTRWLDEQGRLRGDLTTAEQCQSESCLDFFRGFWHQYLAPLYARTADSIGYRGTAPETLLLRPFNRLLMRGDWLTLPVPTPAFWNLAPGGDGESATEIFLHIHTGIEYPMLFRAPPPFLGAPRSGHDPRTADVILAPSHYRVLRSVRHHVGEKELIAISVRPINPWPEKI</sequence>
<gene>
    <name evidence="1" type="ORF">J3U87_00770</name>
</gene>
<dbReference type="Proteomes" id="UP000663929">
    <property type="component" value="Chromosome"/>
</dbReference>
<evidence type="ECO:0000313" key="1">
    <source>
        <dbReference type="EMBL" id="QTD50975.1"/>
    </source>
</evidence>
<reference evidence="1" key="1">
    <citation type="submission" date="2021-03" db="EMBL/GenBank/DDBJ databases">
        <title>Acanthopleuribacteraceae sp. M133.</title>
        <authorList>
            <person name="Wang G."/>
        </authorList>
    </citation>
    <scope>NUCLEOTIDE SEQUENCE</scope>
    <source>
        <strain evidence="1">M133</strain>
    </source>
</reference>
<dbReference type="RefSeq" id="WP_237381111.1">
    <property type="nucleotide sequence ID" value="NZ_CP071793.1"/>
</dbReference>
<protein>
    <submittedName>
        <fullName evidence="1">Uncharacterized protein</fullName>
    </submittedName>
</protein>
<dbReference type="AlphaFoldDB" id="A0A8A4TWT4"/>
<dbReference type="KEGG" id="scor:J3U87_00770"/>
<evidence type="ECO:0000313" key="2">
    <source>
        <dbReference type="Proteomes" id="UP000663929"/>
    </source>
</evidence>
<organism evidence="1 2">
    <name type="scientific">Sulfidibacter corallicola</name>
    <dbReference type="NCBI Taxonomy" id="2818388"/>
    <lineage>
        <taxon>Bacteria</taxon>
        <taxon>Pseudomonadati</taxon>
        <taxon>Acidobacteriota</taxon>
        <taxon>Holophagae</taxon>
        <taxon>Acanthopleuribacterales</taxon>
        <taxon>Acanthopleuribacteraceae</taxon>
        <taxon>Sulfidibacter</taxon>
    </lineage>
</organism>
<accession>A0A8A4TWT4</accession>
<dbReference type="EMBL" id="CP071793">
    <property type="protein sequence ID" value="QTD50975.1"/>
    <property type="molecule type" value="Genomic_DNA"/>
</dbReference>
<name>A0A8A4TWT4_SULCO</name>
<keyword evidence="2" id="KW-1185">Reference proteome</keyword>
<proteinExistence type="predicted"/>